<proteinExistence type="inferred from homology"/>
<dbReference type="Gene3D" id="1.10.287.1080">
    <property type="entry name" value="MazG-like"/>
    <property type="match status" value="1"/>
</dbReference>
<dbReference type="FunFam" id="1.10.287.1080:FF:000002">
    <property type="entry name" value="Histidine biosynthesis bifunctional protein HisIE"/>
    <property type="match status" value="1"/>
</dbReference>
<evidence type="ECO:0000256" key="1">
    <source>
        <dbReference type="ARBA" id="ARBA00001460"/>
    </source>
</evidence>
<evidence type="ECO:0000313" key="12">
    <source>
        <dbReference type="Proteomes" id="UP000622687"/>
    </source>
</evidence>
<dbReference type="Proteomes" id="UP000622687">
    <property type="component" value="Unassembled WGS sequence"/>
</dbReference>
<dbReference type="NCBIfam" id="NF001611">
    <property type="entry name" value="PRK00400.1-3"/>
    <property type="match status" value="1"/>
</dbReference>
<reference evidence="11" key="1">
    <citation type="submission" date="2020-12" db="EMBL/GenBank/DDBJ databases">
        <title>Clostridium thailandense sp. nov., a novel acetogenic bacterium isolated from peat land soil in Thailand.</title>
        <authorList>
            <person name="Chaikitkaew S."/>
            <person name="Birkeland N.K."/>
        </authorList>
    </citation>
    <scope>NUCLEOTIDE SEQUENCE</scope>
    <source>
        <strain evidence="11">DSM 17425</strain>
    </source>
</reference>
<dbReference type="InterPro" id="IPR008179">
    <property type="entry name" value="HisE"/>
</dbReference>
<evidence type="ECO:0000256" key="5">
    <source>
        <dbReference type="ARBA" id="ARBA00022605"/>
    </source>
</evidence>
<keyword evidence="9 10" id="KW-0368">Histidine biosynthesis</keyword>
<dbReference type="EMBL" id="JAEEGB010000030">
    <property type="protein sequence ID" value="MBI6874674.1"/>
    <property type="molecule type" value="Genomic_DNA"/>
</dbReference>
<keyword evidence="5 10" id="KW-0028">Amino-acid biosynthesis</keyword>
<keyword evidence="8 10" id="KW-0067">ATP-binding</keyword>
<dbReference type="EC" id="3.6.1.31" evidence="10"/>
<dbReference type="GO" id="GO:0000105">
    <property type="term" value="P:L-histidine biosynthetic process"/>
    <property type="evidence" value="ECO:0007669"/>
    <property type="project" value="UniProtKB-UniRule"/>
</dbReference>
<comment type="caution">
    <text evidence="11">The sequence shown here is derived from an EMBL/GenBank/DDBJ whole genome shotgun (WGS) entry which is preliminary data.</text>
</comment>
<evidence type="ECO:0000256" key="8">
    <source>
        <dbReference type="ARBA" id="ARBA00022840"/>
    </source>
</evidence>
<dbReference type="GO" id="GO:0005524">
    <property type="term" value="F:ATP binding"/>
    <property type="evidence" value="ECO:0007669"/>
    <property type="project" value="UniProtKB-KW"/>
</dbReference>
<evidence type="ECO:0000256" key="10">
    <source>
        <dbReference type="HAMAP-Rule" id="MF_01020"/>
    </source>
</evidence>
<protein>
    <recommendedName>
        <fullName evidence="10">Phosphoribosyl-ATP pyrophosphatase</fullName>
        <shortName evidence="10">PRA-PH</shortName>
        <ecNumber evidence="10">3.6.1.31</ecNumber>
    </recommendedName>
</protein>
<comment type="catalytic activity">
    <reaction evidence="1 10">
        <text>1-(5-phospho-beta-D-ribosyl)-ATP + H2O = 1-(5-phospho-beta-D-ribosyl)-5'-AMP + diphosphate + H(+)</text>
        <dbReference type="Rhea" id="RHEA:22828"/>
        <dbReference type="ChEBI" id="CHEBI:15377"/>
        <dbReference type="ChEBI" id="CHEBI:15378"/>
        <dbReference type="ChEBI" id="CHEBI:33019"/>
        <dbReference type="ChEBI" id="CHEBI:59457"/>
        <dbReference type="ChEBI" id="CHEBI:73183"/>
        <dbReference type="EC" id="3.6.1.31"/>
    </reaction>
</comment>
<evidence type="ECO:0000256" key="6">
    <source>
        <dbReference type="ARBA" id="ARBA00022741"/>
    </source>
</evidence>
<dbReference type="PANTHER" id="PTHR42945">
    <property type="entry name" value="HISTIDINE BIOSYNTHESIS BIFUNCTIONAL PROTEIN"/>
    <property type="match status" value="1"/>
</dbReference>
<evidence type="ECO:0000256" key="7">
    <source>
        <dbReference type="ARBA" id="ARBA00022801"/>
    </source>
</evidence>
<evidence type="ECO:0000256" key="4">
    <source>
        <dbReference type="ARBA" id="ARBA00022490"/>
    </source>
</evidence>
<comment type="pathway">
    <text evidence="3 10">Amino-acid biosynthesis; L-histidine biosynthesis; L-histidine from 5-phospho-alpha-D-ribose 1-diphosphate: step 2/9.</text>
</comment>
<gene>
    <name evidence="10 11" type="primary">hisE</name>
    <name evidence="11" type="ORF">I6U51_18555</name>
</gene>
<dbReference type="InterPro" id="IPR021130">
    <property type="entry name" value="PRib-ATP_PPHydrolase-like"/>
</dbReference>
<dbReference type="NCBIfam" id="TIGR03188">
    <property type="entry name" value="histidine_hisI"/>
    <property type="match status" value="1"/>
</dbReference>
<evidence type="ECO:0000256" key="2">
    <source>
        <dbReference type="ARBA" id="ARBA00004496"/>
    </source>
</evidence>
<evidence type="ECO:0000256" key="9">
    <source>
        <dbReference type="ARBA" id="ARBA00023102"/>
    </source>
</evidence>
<dbReference type="GO" id="GO:0005737">
    <property type="term" value="C:cytoplasm"/>
    <property type="evidence" value="ECO:0007669"/>
    <property type="project" value="UniProtKB-SubCell"/>
</dbReference>
<dbReference type="PANTHER" id="PTHR42945:SF9">
    <property type="entry name" value="HISTIDINE BIOSYNTHESIS BIFUNCTIONAL PROTEIN HISIE"/>
    <property type="match status" value="1"/>
</dbReference>
<evidence type="ECO:0000313" key="11">
    <source>
        <dbReference type="EMBL" id="MBI6874674.1"/>
    </source>
</evidence>
<accession>A0A934I0N3</accession>
<dbReference type="HAMAP" id="MF_01020">
    <property type="entry name" value="HisE"/>
    <property type="match status" value="1"/>
</dbReference>
<sequence>MELKNIVEQLYDVIQERKKDPIEGSYTSYLFSEGIDKILKKIGEESAEVIIGSKNNNKDEVVYETCDLIYHLLVLMAYQDITIDDIVKELEKRRQKICNKKPERKTTEGIH</sequence>
<dbReference type="CDD" id="cd11534">
    <property type="entry name" value="NTP-PPase_HisIE_like"/>
    <property type="match status" value="1"/>
</dbReference>
<comment type="subcellular location">
    <subcellularLocation>
        <location evidence="2 10">Cytoplasm</location>
    </subcellularLocation>
</comment>
<keyword evidence="4 10" id="KW-0963">Cytoplasm</keyword>
<dbReference type="Pfam" id="PF01503">
    <property type="entry name" value="PRA-PH"/>
    <property type="match status" value="1"/>
</dbReference>
<name>A0A934I0N3_9CLOT</name>
<keyword evidence="12" id="KW-1185">Reference proteome</keyword>
<dbReference type="RefSeq" id="WP_211144059.1">
    <property type="nucleotide sequence ID" value="NZ_JAEEGB010000030.1"/>
</dbReference>
<dbReference type="AlphaFoldDB" id="A0A934I0N3"/>
<keyword evidence="7 10" id="KW-0378">Hydrolase</keyword>
<keyword evidence="6 10" id="KW-0547">Nucleotide-binding</keyword>
<comment type="similarity">
    <text evidence="10">Belongs to the PRA-PH family.</text>
</comment>
<dbReference type="GO" id="GO:0004636">
    <property type="term" value="F:phosphoribosyl-ATP diphosphatase activity"/>
    <property type="evidence" value="ECO:0007669"/>
    <property type="project" value="UniProtKB-UniRule"/>
</dbReference>
<evidence type="ECO:0000256" key="3">
    <source>
        <dbReference type="ARBA" id="ARBA00005204"/>
    </source>
</evidence>
<organism evidence="11 12">
    <name type="scientific">Clostridium aciditolerans</name>
    <dbReference type="NCBI Taxonomy" id="339861"/>
    <lineage>
        <taxon>Bacteria</taxon>
        <taxon>Bacillati</taxon>
        <taxon>Bacillota</taxon>
        <taxon>Clostridia</taxon>
        <taxon>Eubacteriales</taxon>
        <taxon>Clostridiaceae</taxon>
        <taxon>Clostridium</taxon>
    </lineage>
</organism>
<dbReference type="SUPFAM" id="SSF101386">
    <property type="entry name" value="all-alpha NTP pyrophosphatases"/>
    <property type="match status" value="1"/>
</dbReference>